<reference evidence="3" key="2">
    <citation type="submission" date="2025-08" db="UniProtKB">
        <authorList>
            <consortium name="RefSeq"/>
        </authorList>
    </citation>
    <scope>IDENTIFICATION</scope>
    <source>
        <tissue evidence="3">Adult</tissue>
    </source>
</reference>
<gene>
    <name evidence="3" type="primary">LOC105231643</name>
</gene>
<dbReference type="OrthoDB" id="190089at2759"/>
<dbReference type="SMART" id="SM00587">
    <property type="entry name" value="CHK"/>
    <property type="match status" value="1"/>
</dbReference>
<name>A0A6I9VED2_BACDO</name>
<dbReference type="Pfam" id="PF02958">
    <property type="entry name" value="EcKL"/>
    <property type="match status" value="1"/>
</dbReference>
<reference evidence="2" key="1">
    <citation type="submission" date="2025-05" db="UniProtKB">
        <authorList>
            <consortium name="RefSeq"/>
        </authorList>
    </citation>
    <scope>NUCLEOTIDE SEQUENCE [LARGE SCALE GENOMIC DNA]</scope>
</reference>
<protein>
    <submittedName>
        <fullName evidence="3">Uncharacterized protein LOC105231643 isoform X1</fullName>
    </submittedName>
</protein>
<evidence type="ECO:0000313" key="2">
    <source>
        <dbReference type="Proteomes" id="UP001652620"/>
    </source>
</evidence>
<dbReference type="RefSeq" id="XP_011211354.2">
    <property type="nucleotide sequence ID" value="XM_011213052.4"/>
</dbReference>
<dbReference type="SUPFAM" id="SSF56112">
    <property type="entry name" value="Protein kinase-like (PK-like)"/>
    <property type="match status" value="1"/>
</dbReference>
<dbReference type="InterPro" id="IPR011009">
    <property type="entry name" value="Kinase-like_dom_sf"/>
</dbReference>
<dbReference type="InterPro" id="IPR004119">
    <property type="entry name" value="EcKL"/>
</dbReference>
<evidence type="ECO:0000313" key="3">
    <source>
        <dbReference type="RefSeq" id="XP_011211354.2"/>
    </source>
</evidence>
<dbReference type="Gene3D" id="3.90.1200.10">
    <property type="match status" value="1"/>
</dbReference>
<dbReference type="InterPro" id="IPR015897">
    <property type="entry name" value="CHK_kinase-like"/>
</dbReference>
<feature type="domain" description="CHK kinase-like" evidence="1">
    <location>
        <begin position="184"/>
        <end position="376"/>
    </location>
</feature>
<dbReference type="Proteomes" id="UP001652620">
    <property type="component" value="Chromosome 2"/>
</dbReference>
<dbReference type="PANTHER" id="PTHR11012:SF19">
    <property type="entry name" value="CHK KINASE-LIKE DOMAIN-CONTAINING PROTEIN"/>
    <property type="match status" value="1"/>
</dbReference>
<sequence>MLGSNKQPCKKLNNSRERSQVKLVLRRRSVQWYKRVKLARSTLRKSPKRNCEMSDNENGEPTWLDTTYLTKILKKYTQNQLGKIMSFTKIPATKKGENYASCMYLITALYTTEPELAVIKEVQFIVKSRLESELFAQIEEDFNVFVREAQVYNVIMDLAEELLRSVKDETCFGPRAIYIDERIIVLENLKLQGFSIENVKAGLDFECCRLILEKLAKFHAVTMVLYKKNPDIFRHHLPSNISEHPSPLHDVYTNTIQNCIEYCQTNPKLQRYVPKLQAFGEKIIPKMINVFSRSQTDRYHVLNHGDVWVNNMMFRKDLSGNVVDVLFVDYQEGFYGSPGIDWNFFIFTSWQKEVFQNHFEELLTIYHSMLSALLHKLEHDERIPTIEDVRKAIISKGYHGLTSATCLLPILINEHAELSDPINFILNTDEALANRRKIFDNPKYGERLEAFLEFFETNGIL</sequence>
<organism evidence="2 3">
    <name type="scientific">Bactrocera dorsalis</name>
    <name type="common">Oriental fruit fly</name>
    <name type="synonym">Dacus dorsalis</name>
    <dbReference type="NCBI Taxonomy" id="27457"/>
    <lineage>
        <taxon>Eukaryota</taxon>
        <taxon>Metazoa</taxon>
        <taxon>Ecdysozoa</taxon>
        <taxon>Arthropoda</taxon>
        <taxon>Hexapoda</taxon>
        <taxon>Insecta</taxon>
        <taxon>Pterygota</taxon>
        <taxon>Neoptera</taxon>
        <taxon>Endopterygota</taxon>
        <taxon>Diptera</taxon>
        <taxon>Brachycera</taxon>
        <taxon>Muscomorpha</taxon>
        <taxon>Tephritoidea</taxon>
        <taxon>Tephritidae</taxon>
        <taxon>Bactrocera</taxon>
        <taxon>Bactrocera</taxon>
    </lineage>
</organism>
<proteinExistence type="predicted"/>
<evidence type="ECO:0000259" key="1">
    <source>
        <dbReference type="SMART" id="SM00587"/>
    </source>
</evidence>
<keyword evidence="2" id="KW-1185">Reference proteome</keyword>
<dbReference type="PANTHER" id="PTHR11012">
    <property type="entry name" value="PROTEIN KINASE-LIKE DOMAIN-CONTAINING"/>
    <property type="match status" value="1"/>
</dbReference>
<accession>A0A6I9VED2</accession>
<dbReference type="GeneID" id="105231643"/>